<name>A0ABN1LF72_9ALTE</name>
<comment type="caution">
    <text evidence="1">The sequence shown here is derived from an EMBL/GenBank/DDBJ whole genome shotgun (WGS) entry which is preliminary data.</text>
</comment>
<gene>
    <name evidence="1" type="ORF">GCM10009114_13400</name>
</gene>
<accession>A0ABN1LF72</accession>
<dbReference type="Gene3D" id="3.10.450.50">
    <property type="match status" value="1"/>
</dbReference>
<dbReference type="Proteomes" id="UP001500359">
    <property type="component" value="Unassembled WGS sequence"/>
</dbReference>
<dbReference type="SUPFAM" id="SSF54427">
    <property type="entry name" value="NTF2-like"/>
    <property type="match status" value="1"/>
</dbReference>
<evidence type="ECO:0008006" key="3">
    <source>
        <dbReference type="Google" id="ProtNLM"/>
    </source>
</evidence>
<evidence type="ECO:0000313" key="2">
    <source>
        <dbReference type="Proteomes" id="UP001500359"/>
    </source>
</evidence>
<reference evidence="1 2" key="1">
    <citation type="journal article" date="2019" name="Int. J. Syst. Evol. Microbiol.">
        <title>The Global Catalogue of Microorganisms (GCM) 10K type strain sequencing project: providing services to taxonomists for standard genome sequencing and annotation.</title>
        <authorList>
            <consortium name="The Broad Institute Genomics Platform"/>
            <consortium name="The Broad Institute Genome Sequencing Center for Infectious Disease"/>
            <person name="Wu L."/>
            <person name="Ma J."/>
        </authorList>
    </citation>
    <scope>NUCLEOTIDE SEQUENCE [LARGE SCALE GENOMIC DNA]</scope>
    <source>
        <strain evidence="1 2">JCM 15896</strain>
    </source>
</reference>
<protein>
    <recommendedName>
        <fullName evidence="3">DUF4440 domain-containing protein</fullName>
    </recommendedName>
</protein>
<proteinExistence type="predicted"/>
<dbReference type="InterPro" id="IPR032710">
    <property type="entry name" value="NTF2-like_dom_sf"/>
</dbReference>
<evidence type="ECO:0000313" key="1">
    <source>
        <dbReference type="EMBL" id="GAA0855110.1"/>
    </source>
</evidence>
<dbReference type="EMBL" id="BAAAFD010000002">
    <property type="protein sequence ID" value="GAA0855110.1"/>
    <property type="molecule type" value="Genomic_DNA"/>
</dbReference>
<sequence length="114" mass="12999">MTINEFFKHYYDIVCNGDLDGLDQLYHSDSPFLIGVKSQYESIRKQLEMKIEIESLELVAKQDDLLVVRDNILFEGSKDGATQKNRSGNVHILTRKHEGEWRVHSTSCISIAGA</sequence>
<keyword evidence="2" id="KW-1185">Reference proteome</keyword>
<dbReference type="CDD" id="cd00531">
    <property type="entry name" value="NTF2_like"/>
    <property type="match status" value="1"/>
</dbReference>
<dbReference type="RefSeq" id="WP_343857863.1">
    <property type="nucleotide sequence ID" value="NZ_BAAAFD010000002.1"/>
</dbReference>
<organism evidence="1 2">
    <name type="scientific">Aliiglaciecola litoralis</name>
    <dbReference type="NCBI Taxonomy" id="582857"/>
    <lineage>
        <taxon>Bacteria</taxon>
        <taxon>Pseudomonadati</taxon>
        <taxon>Pseudomonadota</taxon>
        <taxon>Gammaproteobacteria</taxon>
        <taxon>Alteromonadales</taxon>
        <taxon>Alteromonadaceae</taxon>
        <taxon>Aliiglaciecola</taxon>
    </lineage>
</organism>